<accession>A0AAV9P088</accession>
<keyword evidence="1" id="KW-0472">Membrane</keyword>
<dbReference type="PANTHER" id="PTHR37576:SF2">
    <property type="entry name" value="DEFECT AT LOW TEMPERATURE PROTEIN 1"/>
    <property type="match status" value="1"/>
</dbReference>
<dbReference type="Proteomes" id="UP001337655">
    <property type="component" value="Unassembled WGS sequence"/>
</dbReference>
<name>A0AAV9P088_9PEZI</name>
<reference evidence="2 3" key="1">
    <citation type="submission" date="2023-08" db="EMBL/GenBank/DDBJ databases">
        <title>Black Yeasts Isolated from many extreme environments.</title>
        <authorList>
            <person name="Coleine C."/>
            <person name="Stajich J.E."/>
            <person name="Selbmann L."/>
        </authorList>
    </citation>
    <scope>NUCLEOTIDE SEQUENCE [LARGE SCALE GENOMIC DNA]</scope>
    <source>
        <strain evidence="2 3">CCFEE 5935</strain>
    </source>
</reference>
<dbReference type="EMBL" id="JAVRRT010000021">
    <property type="protein sequence ID" value="KAK5164143.1"/>
    <property type="molecule type" value="Genomic_DNA"/>
</dbReference>
<dbReference type="RefSeq" id="XP_064654471.1">
    <property type="nucleotide sequence ID" value="XM_064807457.1"/>
</dbReference>
<feature type="transmembrane region" description="Helical" evidence="1">
    <location>
        <begin position="511"/>
        <end position="534"/>
    </location>
</feature>
<evidence type="ECO:0000256" key="1">
    <source>
        <dbReference type="SAM" id="Phobius"/>
    </source>
</evidence>
<evidence type="ECO:0000313" key="3">
    <source>
        <dbReference type="Proteomes" id="UP001337655"/>
    </source>
</evidence>
<protein>
    <submittedName>
        <fullName evidence="2">Uncharacterized protein</fullName>
    </submittedName>
</protein>
<sequence length="626" mass="67238">MFNVLDRATGAAHGDVAHVRPGETAGMGVRSEACKNPSFSGDFTTQSEKKPEVRSVPSFASCSTTTEVLTWLPTFMRPRPLVGLASLLLAALCLLASFAVLLASNGKPLDTWTWQPSVFLAVLSAVSNICVRFSLAQAFPIAWWYRASCGRTIADLHRHWEAGQGLLHAIRHAKHTSWLTAAAIASALVIIDGPLLQRASFVKEISQSMPTTLNFKLTPELPNGYSGFYVPGGFAISPSALRAVSDYKDDIPITADVSGCGGICTTTVRAPGVQMTDCSTDTWTITTTMINDSSAAWGTDSNVVPAFVSTIEAPAATHDYVGRDFMSLRVGIVALDDWSGSYTETTCTLVSAILNYHVQVEGNTVRISQPPDQSKDSQVANNTALNASSPVVPMTFTVLGEYLLASIYANVTFSQASGLRSKGGPNSLNTDTLNEFSLRYLLDTPGHDSLGFSDPTADIVAAFNSLMFRAGVAASGLRNTTALLDPGISVSQSVPAIQERSFNAFESDFRWFAGAALLHFVAIVTIIPVFWGWWTLGVNVTMSPFEIANVFEAPLLRDTKSTAGSRGVVEAVGDAEVKFGAVLDTQMTVSMDEKGRDRSYCTTTARLAVARAEKVIRPWRGMRFGH</sequence>
<feature type="transmembrane region" description="Helical" evidence="1">
    <location>
        <begin position="81"/>
        <end position="102"/>
    </location>
</feature>
<gene>
    <name evidence="2" type="ORF">LTR77_010234</name>
</gene>
<keyword evidence="3" id="KW-1185">Reference proteome</keyword>
<dbReference type="AlphaFoldDB" id="A0AAV9P088"/>
<dbReference type="PANTHER" id="PTHR37576">
    <property type="entry name" value="DEFECT AT LOW TEMPERATURE PROTEIN 1"/>
    <property type="match status" value="1"/>
</dbReference>
<proteinExistence type="predicted"/>
<feature type="transmembrane region" description="Helical" evidence="1">
    <location>
        <begin position="114"/>
        <end position="135"/>
    </location>
</feature>
<organism evidence="2 3">
    <name type="scientific">Saxophila tyrrhenica</name>
    <dbReference type="NCBI Taxonomy" id="1690608"/>
    <lineage>
        <taxon>Eukaryota</taxon>
        <taxon>Fungi</taxon>
        <taxon>Dikarya</taxon>
        <taxon>Ascomycota</taxon>
        <taxon>Pezizomycotina</taxon>
        <taxon>Dothideomycetes</taxon>
        <taxon>Dothideomycetidae</taxon>
        <taxon>Mycosphaerellales</taxon>
        <taxon>Extremaceae</taxon>
        <taxon>Saxophila</taxon>
    </lineage>
</organism>
<keyword evidence="1" id="KW-0812">Transmembrane</keyword>
<dbReference type="GeneID" id="89931563"/>
<dbReference type="Pfam" id="PF11374">
    <property type="entry name" value="DUF3176"/>
    <property type="match status" value="1"/>
</dbReference>
<comment type="caution">
    <text evidence="2">The sequence shown here is derived from an EMBL/GenBank/DDBJ whole genome shotgun (WGS) entry which is preliminary data.</text>
</comment>
<evidence type="ECO:0000313" key="2">
    <source>
        <dbReference type="EMBL" id="KAK5164143.1"/>
    </source>
</evidence>
<dbReference type="InterPro" id="IPR021514">
    <property type="entry name" value="DUF3176"/>
</dbReference>
<keyword evidence="1" id="KW-1133">Transmembrane helix</keyword>